<protein>
    <recommendedName>
        <fullName evidence="3">AAA+ ATPase domain-containing protein</fullName>
    </recommendedName>
</protein>
<dbReference type="SMART" id="SM00382">
    <property type="entry name" value="AAA"/>
    <property type="match status" value="2"/>
</dbReference>
<comment type="caution">
    <text evidence="4">The sequence shown here is derived from an EMBL/GenBank/DDBJ whole genome shotgun (WGS) entry which is preliminary data.</text>
</comment>
<dbReference type="GO" id="GO:0016887">
    <property type="term" value="F:ATP hydrolysis activity"/>
    <property type="evidence" value="ECO:0007669"/>
    <property type="project" value="InterPro"/>
</dbReference>
<dbReference type="InterPro" id="IPR050168">
    <property type="entry name" value="AAA_ATPase_domain"/>
</dbReference>
<dbReference type="InterPro" id="IPR027417">
    <property type="entry name" value="P-loop_NTPase"/>
</dbReference>
<gene>
    <name evidence="4" type="ORF">ONE63_005483</name>
</gene>
<dbReference type="GO" id="GO:0051228">
    <property type="term" value="P:mitotic spindle disassembly"/>
    <property type="evidence" value="ECO:0007669"/>
    <property type="project" value="TreeGrafter"/>
</dbReference>
<dbReference type="GO" id="GO:0097352">
    <property type="term" value="P:autophagosome maturation"/>
    <property type="evidence" value="ECO:0007669"/>
    <property type="project" value="TreeGrafter"/>
</dbReference>
<keyword evidence="1" id="KW-0547">Nucleotide-binding</keyword>
<organism evidence="4 5">
    <name type="scientific">Megalurothrips usitatus</name>
    <name type="common">bean blossom thrips</name>
    <dbReference type="NCBI Taxonomy" id="439358"/>
    <lineage>
        <taxon>Eukaryota</taxon>
        <taxon>Metazoa</taxon>
        <taxon>Ecdysozoa</taxon>
        <taxon>Arthropoda</taxon>
        <taxon>Hexapoda</taxon>
        <taxon>Insecta</taxon>
        <taxon>Pterygota</taxon>
        <taxon>Neoptera</taxon>
        <taxon>Paraneoptera</taxon>
        <taxon>Thysanoptera</taxon>
        <taxon>Terebrantia</taxon>
        <taxon>Thripoidea</taxon>
        <taxon>Thripidae</taxon>
        <taxon>Megalurothrips</taxon>
    </lineage>
</organism>
<dbReference type="GO" id="GO:0005634">
    <property type="term" value="C:nucleus"/>
    <property type="evidence" value="ECO:0007669"/>
    <property type="project" value="TreeGrafter"/>
</dbReference>
<reference evidence="4" key="1">
    <citation type="submission" date="2022-12" db="EMBL/GenBank/DDBJ databases">
        <title>Chromosome-level genome assembly of the bean flower thrips Megalurothrips usitatus.</title>
        <authorList>
            <person name="Ma L."/>
            <person name="Liu Q."/>
            <person name="Li H."/>
            <person name="Cai W."/>
        </authorList>
    </citation>
    <scope>NUCLEOTIDE SEQUENCE</scope>
    <source>
        <strain evidence="4">Cailab_2022a</strain>
    </source>
</reference>
<dbReference type="PANTHER" id="PTHR23077">
    <property type="entry name" value="AAA-FAMILY ATPASE"/>
    <property type="match status" value="1"/>
</dbReference>
<dbReference type="Pfam" id="PF00004">
    <property type="entry name" value="AAA"/>
    <property type="match status" value="2"/>
</dbReference>
<proteinExistence type="predicted"/>
<dbReference type="GO" id="GO:0005829">
    <property type="term" value="C:cytosol"/>
    <property type="evidence" value="ECO:0007669"/>
    <property type="project" value="TreeGrafter"/>
</dbReference>
<sequence>MQLTVVPHEETVFTIQKSCLSQWTVFGEKNSENEFRDGRFALREVHPSFVYLDSSVIHFKNDKINTMPQFSLSISDGFVHDNKIHILPQIVPLKKISLTVIVENITDIPRWRNEGEKLKILVSEILKLYVVTKDSVVYLRNLKDRLRHGIFGLVVHSCFNPSNELVPGQVTSQSEVSIVRVTSKLRFEQCLSRGSVPKLGGVEEQIALLKDVVEANVNYKSTVNSSSLRPTRQILLTGPPGCGKTSLVKQIASECEATLLTVLGPEATSSKPGASEETLRKIFYEAAILAEEDERCMCILLLDEIDSMCPRRDSSKNSTHSVRATVQLLSLLDQANDTPGLVIIATTNKANNLDQSVRRPGRLETEVFLNVPTQPQREHIIGVLLEGMEIINTDIASLAKYVAAITPGYVGADLALVCQEVALEHYRRNVSGDPATEPELPLKLWSSAFKQAVSKIKPSALRSGLGVVLTTPTSMDSIGGLQSIKNELRVAIEWPLTHPDAFARMGLPHPKGVLLYGPPGCAKTSIVKALASATNTTFLSVSAADLFSPYVGEAERAVAELFHRARTGAPTILFVDELDAMVGSRGDKEAGAQERVLSAFLTEMDGIGIRLEGLKFDVEEKSLLEGGNDDSISLSNETSPQKKTSSSVGVIVIAATNRPDMIDSALLRPGRFDKLMYVPAPDVKGRLEILRSVTTNMPLDDCIDFADLVENTHLFSGADLSNLCKEAALCALSQDGMGITKVKHHHFLSALKGMRASLTEAQVSWYEEFRKPS</sequence>
<dbReference type="PROSITE" id="PS00674">
    <property type="entry name" value="AAA"/>
    <property type="match status" value="2"/>
</dbReference>
<dbReference type="Proteomes" id="UP001075354">
    <property type="component" value="Chromosome 2"/>
</dbReference>
<dbReference type="EMBL" id="JAPTSV010000002">
    <property type="protein sequence ID" value="KAJ1530601.1"/>
    <property type="molecule type" value="Genomic_DNA"/>
</dbReference>
<evidence type="ECO:0000313" key="5">
    <source>
        <dbReference type="Proteomes" id="UP001075354"/>
    </source>
</evidence>
<feature type="domain" description="AAA+ ATPase" evidence="3">
    <location>
        <begin position="509"/>
        <end position="682"/>
    </location>
</feature>
<evidence type="ECO:0000313" key="4">
    <source>
        <dbReference type="EMBL" id="KAJ1530601.1"/>
    </source>
</evidence>
<dbReference type="AlphaFoldDB" id="A0AAV7Y0H8"/>
<dbReference type="InterPro" id="IPR003959">
    <property type="entry name" value="ATPase_AAA_core"/>
</dbReference>
<evidence type="ECO:0000256" key="1">
    <source>
        <dbReference type="ARBA" id="ARBA00022741"/>
    </source>
</evidence>
<keyword evidence="5" id="KW-1185">Reference proteome</keyword>
<dbReference type="PANTHER" id="PTHR23077:SF194">
    <property type="entry name" value="ATPASE FAMILY GENE 2 PROTEIN HOMOLOG B"/>
    <property type="match status" value="1"/>
</dbReference>
<evidence type="ECO:0000256" key="2">
    <source>
        <dbReference type="ARBA" id="ARBA00022840"/>
    </source>
</evidence>
<dbReference type="InterPro" id="IPR041569">
    <property type="entry name" value="AAA_lid_3"/>
</dbReference>
<dbReference type="InterPro" id="IPR003960">
    <property type="entry name" value="ATPase_AAA_CS"/>
</dbReference>
<accession>A0AAV7Y0H8</accession>
<dbReference type="GO" id="GO:0030970">
    <property type="term" value="P:retrograde protein transport, ER to cytosol"/>
    <property type="evidence" value="ECO:0007669"/>
    <property type="project" value="TreeGrafter"/>
</dbReference>
<name>A0AAV7Y0H8_9NEOP</name>
<dbReference type="Gene3D" id="1.10.8.60">
    <property type="match status" value="2"/>
</dbReference>
<evidence type="ECO:0000259" key="3">
    <source>
        <dbReference type="SMART" id="SM00382"/>
    </source>
</evidence>
<dbReference type="GO" id="GO:0031593">
    <property type="term" value="F:polyubiquitin modification-dependent protein binding"/>
    <property type="evidence" value="ECO:0007669"/>
    <property type="project" value="TreeGrafter"/>
</dbReference>
<dbReference type="Pfam" id="PF17862">
    <property type="entry name" value="AAA_lid_3"/>
    <property type="match status" value="2"/>
</dbReference>
<dbReference type="InterPro" id="IPR003593">
    <property type="entry name" value="AAA+_ATPase"/>
</dbReference>
<dbReference type="GO" id="GO:0005524">
    <property type="term" value="F:ATP binding"/>
    <property type="evidence" value="ECO:0007669"/>
    <property type="project" value="UniProtKB-KW"/>
</dbReference>
<dbReference type="FunFam" id="1.10.8.60:FF:000038">
    <property type="entry name" value="spermatogenesis-associated protein 5-like protein 1"/>
    <property type="match status" value="1"/>
</dbReference>
<dbReference type="GO" id="GO:0034098">
    <property type="term" value="C:VCP-NPL4-UFD1 AAA ATPase complex"/>
    <property type="evidence" value="ECO:0007669"/>
    <property type="project" value="TreeGrafter"/>
</dbReference>
<keyword evidence="2" id="KW-0067">ATP-binding</keyword>
<dbReference type="Gene3D" id="3.40.50.300">
    <property type="entry name" value="P-loop containing nucleotide triphosphate hydrolases"/>
    <property type="match status" value="2"/>
</dbReference>
<feature type="domain" description="AAA+ ATPase" evidence="3">
    <location>
        <begin position="230"/>
        <end position="373"/>
    </location>
</feature>
<dbReference type="SUPFAM" id="SSF52540">
    <property type="entry name" value="P-loop containing nucleoside triphosphate hydrolases"/>
    <property type="match status" value="2"/>
</dbReference>